<dbReference type="Gene3D" id="1.10.287.470">
    <property type="entry name" value="Helix hairpin bin"/>
    <property type="match status" value="1"/>
</dbReference>
<dbReference type="NCBIfam" id="TIGR01730">
    <property type="entry name" value="RND_mfp"/>
    <property type="match status" value="1"/>
</dbReference>
<evidence type="ECO:0000259" key="5">
    <source>
        <dbReference type="Pfam" id="PF25975"/>
    </source>
</evidence>
<accession>A0A3E0WI81</accession>
<gene>
    <name evidence="6" type="ORF">CAL65_18980</name>
</gene>
<dbReference type="InterPro" id="IPR006143">
    <property type="entry name" value="RND_pump_MFP"/>
</dbReference>
<feature type="coiled-coil region" evidence="3">
    <location>
        <begin position="243"/>
        <end position="301"/>
    </location>
</feature>
<dbReference type="InterPro" id="IPR058649">
    <property type="entry name" value="CzcB_C"/>
</dbReference>
<comment type="similarity">
    <text evidence="1">Belongs to the membrane fusion protein (MFP) (TC 8.A.1) family.</text>
</comment>
<dbReference type="SUPFAM" id="SSF111369">
    <property type="entry name" value="HlyD-like secretion proteins"/>
    <property type="match status" value="1"/>
</dbReference>
<dbReference type="GO" id="GO:0046914">
    <property type="term" value="F:transition metal ion binding"/>
    <property type="evidence" value="ECO:0007669"/>
    <property type="project" value="TreeGrafter"/>
</dbReference>
<comment type="caution">
    <text evidence="6">The sequence shown here is derived from an EMBL/GenBank/DDBJ whole genome shotgun (WGS) entry which is preliminary data.</text>
</comment>
<sequence>MNIAHRLILALLVVAPLVGCDGHGHAHDTHRADAHEHHLESLTAWGEELEAYVQYQPPVAGKPQHWYAQLTWLESHTPVPTGTLVLRFDSEEAGVSEHRLEAAAHENTFKAEVVLPREGKYRLTLLHTLDEAVRTFELGTVSVFGVSSKHDHDHDDKDLIFFPKAQQWRMPFATAAVRTQLIAPQLTAPARLEPVPERHARVVMPAAGVVTTVENGSWPRPGTSVSAGEVLARIVSIAGAGDVSQLRLETVQARERLQLAERELERVRALHEQGVVPERRLQEARAEHTMARETLERAQARLARLTGSARASGDAVDLRAPIDGVVVDSAVTPGEAGDAGMLLFTIIDDRRLWLRAHLYHADLHRLTLTQQPTLRLPDGGFRALEQTQPSFVVRQADATSGTVAVIFEIDNADGDLIAGTAASIGFQAGAAESRPVVPAAAIVDDDGVAVVIVQVGGEWFERRVVRTGVRAEGRVAILDGLAPGERVVVRGAYPVLLAARDTSAEVGHSH</sequence>
<dbReference type="InterPro" id="IPR058647">
    <property type="entry name" value="BSH_CzcB-like"/>
</dbReference>
<evidence type="ECO:0000256" key="3">
    <source>
        <dbReference type="SAM" id="Coils"/>
    </source>
</evidence>
<dbReference type="EMBL" id="NFZW01000026">
    <property type="protein sequence ID" value="RFA32690.1"/>
    <property type="molecule type" value="Genomic_DNA"/>
</dbReference>
<dbReference type="Gene3D" id="2.40.30.170">
    <property type="match status" value="1"/>
</dbReference>
<evidence type="ECO:0000256" key="2">
    <source>
        <dbReference type="ARBA" id="ARBA00022448"/>
    </source>
</evidence>
<evidence type="ECO:0000313" key="7">
    <source>
        <dbReference type="Proteomes" id="UP000256763"/>
    </source>
</evidence>
<dbReference type="PANTHER" id="PTHR30097:SF15">
    <property type="entry name" value="CATION EFFLUX SYSTEM PROTEIN CUSB"/>
    <property type="match status" value="1"/>
</dbReference>
<dbReference type="Proteomes" id="UP000256763">
    <property type="component" value="Unassembled WGS sequence"/>
</dbReference>
<dbReference type="InterPro" id="IPR051909">
    <property type="entry name" value="MFP_Cation_Efflux"/>
</dbReference>
<evidence type="ECO:0000256" key="1">
    <source>
        <dbReference type="ARBA" id="ARBA00009477"/>
    </source>
</evidence>
<feature type="domain" description="CzcB-like barrel-sandwich hybrid" evidence="4">
    <location>
        <begin position="199"/>
        <end position="348"/>
    </location>
</feature>
<dbReference type="GO" id="GO:0015679">
    <property type="term" value="P:plasma membrane copper ion transport"/>
    <property type="evidence" value="ECO:0007669"/>
    <property type="project" value="TreeGrafter"/>
</dbReference>
<dbReference type="Pfam" id="PF25973">
    <property type="entry name" value="BSH_CzcB"/>
    <property type="match status" value="1"/>
</dbReference>
<keyword evidence="7" id="KW-1185">Reference proteome</keyword>
<keyword evidence="3" id="KW-0175">Coiled coil</keyword>
<proteinExistence type="inferred from homology"/>
<dbReference type="GO" id="GO:0060003">
    <property type="term" value="P:copper ion export"/>
    <property type="evidence" value="ECO:0007669"/>
    <property type="project" value="TreeGrafter"/>
</dbReference>
<reference evidence="7" key="1">
    <citation type="submission" date="2017-05" db="EMBL/GenBank/DDBJ databases">
        <authorList>
            <person name="Sharma S."/>
            <person name="Sidhu C."/>
            <person name="Pinnaka A.K."/>
        </authorList>
    </citation>
    <scope>NUCLEOTIDE SEQUENCE [LARGE SCALE GENOMIC DNA]</scope>
    <source>
        <strain evidence="7">AK93</strain>
    </source>
</reference>
<dbReference type="PANTHER" id="PTHR30097">
    <property type="entry name" value="CATION EFFLUX SYSTEM PROTEIN CUSB"/>
    <property type="match status" value="1"/>
</dbReference>
<dbReference type="AlphaFoldDB" id="A0A3E0WI81"/>
<dbReference type="Pfam" id="PF25975">
    <property type="entry name" value="CzcB_C"/>
    <property type="match status" value="1"/>
</dbReference>
<evidence type="ECO:0000259" key="4">
    <source>
        <dbReference type="Pfam" id="PF25973"/>
    </source>
</evidence>
<keyword evidence="2" id="KW-0813">Transport</keyword>
<dbReference type="Gene3D" id="2.40.50.100">
    <property type="match status" value="1"/>
</dbReference>
<name>A0A3E0WI81_9GAMM</name>
<dbReference type="RefSeq" id="WP_116348389.1">
    <property type="nucleotide sequence ID" value="NZ_NFZW01000026.1"/>
</dbReference>
<dbReference type="GO" id="GO:0030288">
    <property type="term" value="C:outer membrane-bounded periplasmic space"/>
    <property type="evidence" value="ECO:0007669"/>
    <property type="project" value="TreeGrafter"/>
</dbReference>
<protein>
    <submittedName>
        <fullName evidence="6">Uncharacterized protein</fullName>
    </submittedName>
</protein>
<dbReference type="GO" id="GO:0022857">
    <property type="term" value="F:transmembrane transporter activity"/>
    <property type="evidence" value="ECO:0007669"/>
    <property type="project" value="InterPro"/>
</dbReference>
<feature type="domain" description="CzcB-like C-terminal circularly permuted SH3-like" evidence="5">
    <location>
        <begin position="437"/>
        <end position="493"/>
    </location>
</feature>
<dbReference type="GO" id="GO:0016020">
    <property type="term" value="C:membrane"/>
    <property type="evidence" value="ECO:0007669"/>
    <property type="project" value="InterPro"/>
</dbReference>
<evidence type="ECO:0000313" key="6">
    <source>
        <dbReference type="EMBL" id="RFA32690.1"/>
    </source>
</evidence>
<organism evidence="6 7">
    <name type="scientific">Alkalilimnicola ehrlichii</name>
    <dbReference type="NCBI Taxonomy" id="351052"/>
    <lineage>
        <taxon>Bacteria</taxon>
        <taxon>Pseudomonadati</taxon>
        <taxon>Pseudomonadota</taxon>
        <taxon>Gammaproteobacteria</taxon>
        <taxon>Chromatiales</taxon>
        <taxon>Ectothiorhodospiraceae</taxon>
        <taxon>Alkalilimnicola</taxon>
    </lineage>
</organism>
<dbReference type="Gene3D" id="2.40.420.20">
    <property type="match status" value="1"/>
</dbReference>